<sequence>MEQLLSFLQNELSHFVQAIAEVLKVDVQIIDSQYNRVAGTGYWKNKVNKSIKDHAYITKRVFETGKNAVIHNPRENLICNDCNKKDYCTETMEISIPIRLRERIIGTIECVCINEEQKEHIVNNETTYIVFIEQMAKLLESRVIEEMEKRKKLKVLNLLDNVLNKLNEGVIVIDNHYNIVNSNNYAKKILKIDTNLSKKISIKETENMILKLQEYKIKYNDNIFTVVGERYDVNYGNEEINEVIVFTSKETLKEQFLELSGSKHNIGMDKIVGNSHVVKELKKKINTIALSDSTVLITGESGTGKELVARALHNESDRANQPFVAVNCAAIPDTLLESELFGYSKGAFTGANPKGKIGKIELADGGTLFLDEIGDMPLYMQAKILRVLEDKSIVKLGDIEEKLLDIRIVAATNKNLEEMIRENAFRSDLYYRLNVIPLNIKPLRERKEDIKTLFSYFLEKYGIIFDKKVTAVSEDIWKYLCAYEWPGNIRELENSAEYVMNMLKSNEIISIKHLPNRIIISKKSETEIKTTLDDVERQLIKEYLNVYGLSVEGKEKVADKLGISIATLYRKIKKYNI</sequence>
<dbReference type="CDD" id="cd00009">
    <property type="entry name" value="AAA"/>
    <property type="match status" value="1"/>
</dbReference>
<dbReference type="PROSITE" id="PS00688">
    <property type="entry name" value="SIGMA54_INTERACT_3"/>
    <property type="match status" value="1"/>
</dbReference>
<dbReference type="AlphaFoldDB" id="A0A0L0W871"/>
<dbReference type="PATRIC" id="fig|1503.3.peg.529"/>
<protein>
    <submittedName>
        <fullName evidence="7">Transcriptional regulator</fullName>
    </submittedName>
</protein>
<dbReference type="PANTHER" id="PTHR32071">
    <property type="entry name" value="TRANSCRIPTIONAL REGULATORY PROTEIN"/>
    <property type="match status" value="1"/>
</dbReference>
<dbReference type="PROSITE" id="PS00676">
    <property type="entry name" value="SIGMA54_INTERACT_2"/>
    <property type="match status" value="1"/>
</dbReference>
<dbReference type="Gene3D" id="1.10.10.60">
    <property type="entry name" value="Homeodomain-like"/>
    <property type="match status" value="1"/>
</dbReference>
<evidence type="ECO:0000256" key="3">
    <source>
        <dbReference type="ARBA" id="ARBA00023015"/>
    </source>
</evidence>
<keyword evidence="4" id="KW-0238">DNA-binding</keyword>
<dbReference type="Pfam" id="PF25601">
    <property type="entry name" value="AAA_lid_14"/>
    <property type="match status" value="1"/>
</dbReference>
<reference evidence="8" key="1">
    <citation type="submission" date="2015-07" db="EMBL/GenBank/DDBJ databases">
        <title>Draft genome sequence of the purine-degrading Gottschalkia purinilyticum DSM 1384 (formerly Clostridium purinilyticum).</title>
        <authorList>
            <person name="Poehlein A."/>
            <person name="Schiel-Bengelsdorf B."/>
            <person name="Bengelsdorf F.R."/>
            <person name="Daniel R."/>
            <person name="Duerre P."/>
        </authorList>
    </citation>
    <scope>NUCLEOTIDE SEQUENCE [LARGE SCALE GENOMIC DNA]</scope>
    <source>
        <strain evidence="8">DSM 1384</strain>
    </source>
</reference>
<dbReference type="Pfam" id="PF02954">
    <property type="entry name" value="HTH_8"/>
    <property type="match status" value="1"/>
</dbReference>
<evidence type="ECO:0000256" key="1">
    <source>
        <dbReference type="ARBA" id="ARBA00022741"/>
    </source>
</evidence>
<evidence type="ECO:0000256" key="4">
    <source>
        <dbReference type="ARBA" id="ARBA00023125"/>
    </source>
</evidence>
<dbReference type="Proteomes" id="UP000037267">
    <property type="component" value="Unassembled WGS sequence"/>
</dbReference>
<name>A0A0L0W871_GOTPU</name>
<feature type="domain" description="Sigma-54 factor interaction" evidence="6">
    <location>
        <begin position="271"/>
        <end position="501"/>
    </location>
</feature>
<dbReference type="SUPFAM" id="SSF46689">
    <property type="entry name" value="Homeodomain-like"/>
    <property type="match status" value="1"/>
</dbReference>
<gene>
    <name evidence="7" type="ORF">CLPU_14c00650</name>
</gene>
<dbReference type="PANTHER" id="PTHR32071:SF57">
    <property type="entry name" value="C4-DICARBOXYLATE TRANSPORT TRANSCRIPTIONAL REGULATORY PROTEIN DCTD"/>
    <property type="match status" value="1"/>
</dbReference>
<dbReference type="InterPro" id="IPR003593">
    <property type="entry name" value="AAA+_ATPase"/>
</dbReference>
<keyword evidence="1" id="KW-0547">Nucleotide-binding</keyword>
<dbReference type="SUPFAM" id="SSF52540">
    <property type="entry name" value="P-loop containing nucleoside triphosphate hydrolases"/>
    <property type="match status" value="1"/>
</dbReference>
<dbReference type="Gene3D" id="3.30.450.40">
    <property type="match status" value="1"/>
</dbReference>
<dbReference type="InterPro" id="IPR025662">
    <property type="entry name" value="Sigma_54_int_dom_ATP-bd_1"/>
</dbReference>
<dbReference type="PROSITE" id="PS50045">
    <property type="entry name" value="SIGMA54_INTERACT_4"/>
    <property type="match status" value="1"/>
</dbReference>
<evidence type="ECO:0000313" key="7">
    <source>
        <dbReference type="EMBL" id="KNF07647.1"/>
    </source>
</evidence>
<dbReference type="EMBL" id="LGSS01000014">
    <property type="protein sequence ID" value="KNF07647.1"/>
    <property type="molecule type" value="Genomic_DNA"/>
</dbReference>
<keyword evidence="2" id="KW-0067">ATP-binding</keyword>
<dbReference type="Pfam" id="PF00158">
    <property type="entry name" value="Sigma54_activat"/>
    <property type="match status" value="1"/>
</dbReference>
<dbReference type="InterPro" id="IPR058031">
    <property type="entry name" value="AAA_lid_NorR"/>
</dbReference>
<evidence type="ECO:0000313" key="8">
    <source>
        <dbReference type="Proteomes" id="UP000037267"/>
    </source>
</evidence>
<keyword evidence="8" id="KW-1185">Reference proteome</keyword>
<keyword evidence="5" id="KW-0804">Transcription</keyword>
<dbReference type="RefSeq" id="WP_050356084.1">
    <property type="nucleotide sequence ID" value="NZ_LGSS01000014.1"/>
</dbReference>
<dbReference type="InterPro" id="IPR009057">
    <property type="entry name" value="Homeodomain-like_sf"/>
</dbReference>
<proteinExistence type="predicted"/>
<dbReference type="GO" id="GO:0043565">
    <property type="term" value="F:sequence-specific DNA binding"/>
    <property type="evidence" value="ECO:0007669"/>
    <property type="project" value="InterPro"/>
</dbReference>
<dbReference type="SMART" id="SM00382">
    <property type="entry name" value="AAA"/>
    <property type="match status" value="1"/>
</dbReference>
<evidence type="ECO:0000259" key="6">
    <source>
        <dbReference type="PROSITE" id="PS50045"/>
    </source>
</evidence>
<dbReference type="PROSITE" id="PS00675">
    <property type="entry name" value="SIGMA54_INTERACT_1"/>
    <property type="match status" value="1"/>
</dbReference>
<dbReference type="InterPro" id="IPR027417">
    <property type="entry name" value="P-loop_NTPase"/>
</dbReference>
<keyword evidence="3" id="KW-0805">Transcription regulation</keyword>
<dbReference type="GO" id="GO:0005524">
    <property type="term" value="F:ATP binding"/>
    <property type="evidence" value="ECO:0007669"/>
    <property type="project" value="UniProtKB-KW"/>
</dbReference>
<dbReference type="InterPro" id="IPR002197">
    <property type="entry name" value="HTH_Fis"/>
</dbReference>
<accession>A0A0L0W871</accession>
<organism evidence="7 8">
    <name type="scientific">Gottschalkia purinilytica</name>
    <name type="common">Clostridium purinilyticum</name>
    <dbReference type="NCBI Taxonomy" id="1503"/>
    <lineage>
        <taxon>Bacteria</taxon>
        <taxon>Bacillati</taxon>
        <taxon>Bacillota</taxon>
        <taxon>Tissierellia</taxon>
        <taxon>Tissierellales</taxon>
        <taxon>Gottschalkiaceae</taxon>
        <taxon>Gottschalkia</taxon>
    </lineage>
</organism>
<dbReference type="InterPro" id="IPR025943">
    <property type="entry name" value="Sigma_54_int_dom_ATP-bd_2"/>
</dbReference>
<dbReference type="Gene3D" id="1.10.8.60">
    <property type="match status" value="1"/>
</dbReference>
<dbReference type="GO" id="GO:0006355">
    <property type="term" value="P:regulation of DNA-templated transcription"/>
    <property type="evidence" value="ECO:0007669"/>
    <property type="project" value="InterPro"/>
</dbReference>
<dbReference type="InterPro" id="IPR029016">
    <property type="entry name" value="GAF-like_dom_sf"/>
</dbReference>
<evidence type="ECO:0000256" key="2">
    <source>
        <dbReference type="ARBA" id="ARBA00022840"/>
    </source>
</evidence>
<dbReference type="Gene3D" id="3.40.50.300">
    <property type="entry name" value="P-loop containing nucleotide triphosphate hydrolases"/>
    <property type="match status" value="1"/>
</dbReference>
<dbReference type="FunFam" id="3.40.50.300:FF:000006">
    <property type="entry name" value="DNA-binding transcriptional regulator NtrC"/>
    <property type="match status" value="1"/>
</dbReference>
<dbReference type="InterPro" id="IPR025944">
    <property type="entry name" value="Sigma_54_int_dom_CS"/>
</dbReference>
<dbReference type="OrthoDB" id="5411866at2"/>
<comment type="caution">
    <text evidence="7">The sequence shown here is derived from an EMBL/GenBank/DDBJ whole genome shotgun (WGS) entry which is preliminary data.</text>
</comment>
<dbReference type="InterPro" id="IPR002078">
    <property type="entry name" value="Sigma_54_int"/>
</dbReference>
<dbReference type="STRING" id="1503.CLPU_14c00650"/>
<evidence type="ECO:0000256" key="5">
    <source>
        <dbReference type="ARBA" id="ARBA00023163"/>
    </source>
</evidence>